<evidence type="ECO:0000259" key="1">
    <source>
        <dbReference type="Pfam" id="PF03781"/>
    </source>
</evidence>
<protein>
    <recommendedName>
        <fullName evidence="1">Sulfatase-modifying factor enzyme-like domain-containing protein</fullName>
    </recommendedName>
</protein>
<dbReference type="GO" id="GO:0120147">
    <property type="term" value="F:formylglycine-generating oxidase activity"/>
    <property type="evidence" value="ECO:0007669"/>
    <property type="project" value="TreeGrafter"/>
</dbReference>
<dbReference type="InterPro" id="IPR016187">
    <property type="entry name" value="CTDL_fold"/>
</dbReference>
<accession>A0A382F641</accession>
<dbReference type="EMBL" id="UINC01048074">
    <property type="protein sequence ID" value="SVB58165.1"/>
    <property type="molecule type" value="Genomic_DNA"/>
</dbReference>
<dbReference type="Gene3D" id="3.90.1580.10">
    <property type="entry name" value="paralog of FGE (formylglycine-generating enzyme)"/>
    <property type="match status" value="1"/>
</dbReference>
<dbReference type="PANTHER" id="PTHR23150:SF19">
    <property type="entry name" value="FORMYLGLYCINE-GENERATING ENZYME"/>
    <property type="match status" value="1"/>
</dbReference>
<dbReference type="Pfam" id="PF03781">
    <property type="entry name" value="FGE-sulfatase"/>
    <property type="match status" value="1"/>
</dbReference>
<dbReference type="InterPro" id="IPR005532">
    <property type="entry name" value="SUMF_dom"/>
</dbReference>
<gene>
    <name evidence="2" type="ORF">METZ01_LOCUS211019</name>
</gene>
<dbReference type="PANTHER" id="PTHR23150">
    <property type="entry name" value="SULFATASE MODIFYING FACTOR 1, 2"/>
    <property type="match status" value="1"/>
</dbReference>
<dbReference type="AlphaFoldDB" id="A0A382F641"/>
<sequence length="430" mass="48414">VKIVTCRLFGILSVGVFILTLSGCGSGETVQGRISYLGKEGEEIVQEGVPLKIFDRVGILDLRRRAEVELGKHLLDLNGSEVAADFLETYFSALFRIVDSTPAFEELETDDEGQFDFSLPGDECLVTAHIIFEGENPRWLRVLKRNSMNPEGVDLRAENQLKFAGAKEFLSLVEIENQFNNHLDELAMVAEWKPKLQQKNLSYVPPGTFSMGSREDDSLRGQDETLHEVTITHGFWMGKNEVTNREWNAVWAITDINASRKELNHPVTQVSHGRAQAFCWQLTQLQRSEGTLPPSLIYRLPTEAEWEYACRAGTSTTFSFGDDMTLLSDYSWHHDNSDRTDHQVGMKAANAFGLHDMHGNVLEWCFDWYGEYPSTSVVNPLGALRGQARVLRGGSFTAAESQCRSRTRDQWAPISRSDNVGFRIVLGYPL</sequence>
<reference evidence="2" key="1">
    <citation type="submission" date="2018-05" db="EMBL/GenBank/DDBJ databases">
        <authorList>
            <person name="Lanie J.A."/>
            <person name="Ng W.-L."/>
            <person name="Kazmierczak K.M."/>
            <person name="Andrzejewski T.M."/>
            <person name="Davidsen T.M."/>
            <person name="Wayne K.J."/>
            <person name="Tettelin H."/>
            <person name="Glass J.I."/>
            <person name="Rusch D."/>
            <person name="Podicherti R."/>
            <person name="Tsui H.-C.T."/>
            <person name="Winkler M.E."/>
        </authorList>
    </citation>
    <scope>NUCLEOTIDE SEQUENCE</scope>
</reference>
<feature type="domain" description="Sulfatase-modifying factor enzyme-like" evidence="1">
    <location>
        <begin position="202"/>
        <end position="425"/>
    </location>
</feature>
<feature type="non-terminal residue" evidence="2">
    <location>
        <position position="1"/>
    </location>
</feature>
<dbReference type="InterPro" id="IPR051043">
    <property type="entry name" value="Sulfatase_Mod_Factor_Kinase"/>
</dbReference>
<dbReference type="SUPFAM" id="SSF56436">
    <property type="entry name" value="C-type lectin-like"/>
    <property type="match status" value="1"/>
</dbReference>
<dbReference type="InterPro" id="IPR042095">
    <property type="entry name" value="SUMF_sf"/>
</dbReference>
<proteinExistence type="predicted"/>
<evidence type="ECO:0000313" key="2">
    <source>
        <dbReference type="EMBL" id="SVB58165.1"/>
    </source>
</evidence>
<organism evidence="2">
    <name type="scientific">marine metagenome</name>
    <dbReference type="NCBI Taxonomy" id="408172"/>
    <lineage>
        <taxon>unclassified sequences</taxon>
        <taxon>metagenomes</taxon>
        <taxon>ecological metagenomes</taxon>
    </lineage>
</organism>
<name>A0A382F641_9ZZZZ</name>